<dbReference type="EMBL" id="LUKF01000003">
    <property type="protein sequence ID" value="KYG70033.1"/>
    <property type="molecule type" value="Genomic_DNA"/>
</dbReference>
<name>A0A150WUB9_BDEBC</name>
<keyword evidence="1" id="KW-0472">Membrane</keyword>
<reference evidence="2 3" key="1">
    <citation type="submission" date="2016-03" db="EMBL/GenBank/DDBJ databases">
        <authorList>
            <person name="Ploux O."/>
        </authorList>
    </citation>
    <scope>NUCLEOTIDE SEQUENCE [LARGE SCALE GENOMIC DNA]</scope>
    <source>
        <strain evidence="2 3">BER2</strain>
    </source>
</reference>
<accession>A0A150WUB9</accession>
<proteinExistence type="predicted"/>
<gene>
    <name evidence="2" type="ORF">AZI85_15180</name>
</gene>
<dbReference type="AlphaFoldDB" id="A0A150WUB9"/>
<organism evidence="2 3">
    <name type="scientific">Bdellovibrio bacteriovorus</name>
    <dbReference type="NCBI Taxonomy" id="959"/>
    <lineage>
        <taxon>Bacteria</taxon>
        <taxon>Pseudomonadati</taxon>
        <taxon>Bdellovibrionota</taxon>
        <taxon>Bdellovibrionia</taxon>
        <taxon>Bdellovibrionales</taxon>
        <taxon>Pseudobdellovibrionaceae</taxon>
        <taxon>Bdellovibrio</taxon>
    </lineage>
</organism>
<feature type="transmembrane region" description="Helical" evidence="1">
    <location>
        <begin position="268"/>
        <end position="287"/>
    </location>
</feature>
<evidence type="ECO:0000313" key="3">
    <source>
        <dbReference type="Proteomes" id="UP000075391"/>
    </source>
</evidence>
<dbReference type="RefSeq" id="WP_063242950.1">
    <property type="nucleotide sequence ID" value="NZ_LUKF01000003.1"/>
</dbReference>
<evidence type="ECO:0000313" key="2">
    <source>
        <dbReference type="EMBL" id="KYG70033.1"/>
    </source>
</evidence>
<keyword evidence="1" id="KW-1133">Transmembrane helix</keyword>
<keyword evidence="1" id="KW-0812">Transmembrane</keyword>
<sequence length="291" mass="30262">MGDVEREVKNATNTVSNAVGGAVKAVDQAWNTGRESFERSDVGRVVSTGLRPITATVEATGDVVRGVGTGHIDRGFTMAGRRLIGAAGEVFNPVAQASNAFDFVEDGLKRDHFFSSFAESADAYRTLQRGEALTDAEKNSLVNMTVKQAAIAGAVAAAPYAASAASSAGSWVAANPMTATVAGSQVYSGLQRGNMAQVASGLAGTGMFDGIEWPNLELPQFPSLPQEWTDAFKDIQNNLNSGQPKVSAPATSPIVIPYPNSAQSSGTALSPIILIGAALGVGLIFMLKKRR</sequence>
<protein>
    <submittedName>
        <fullName evidence="2">Uncharacterized protein</fullName>
    </submittedName>
</protein>
<comment type="caution">
    <text evidence="2">The sequence shown here is derived from an EMBL/GenBank/DDBJ whole genome shotgun (WGS) entry which is preliminary data.</text>
</comment>
<evidence type="ECO:0000256" key="1">
    <source>
        <dbReference type="SAM" id="Phobius"/>
    </source>
</evidence>
<dbReference type="Proteomes" id="UP000075391">
    <property type="component" value="Unassembled WGS sequence"/>
</dbReference>